<dbReference type="PANTHER" id="PTHR45650:SF24">
    <property type="entry name" value="GDSL ESTERASE_LIPASE 7-LIKE"/>
    <property type="match status" value="1"/>
</dbReference>
<evidence type="ECO:0000256" key="5">
    <source>
        <dbReference type="ARBA" id="ARBA00022801"/>
    </source>
</evidence>
<evidence type="ECO:0000256" key="6">
    <source>
        <dbReference type="ARBA" id="ARBA00022963"/>
    </source>
</evidence>
<name>A0AAD9TVG9_9ROSI</name>
<dbReference type="GO" id="GO:0016042">
    <property type="term" value="P:lipid catabolic process"/>
    <property type="evidence" value="ECO:0007669"/>
    <property type="project" value="UniProtKB-KW"/>
</dbReference>
<evidence type="ECO:0000256" key="2">
    <source>
        <dbReference type="ARBA" id="ARBA00008668"/>
    </source>
</evidence>
<dbReference type="EMBL" id="JANJYI010000007">
    <property type="protein sequence ID" value="KAK2642926.1"/>
    <property type="molecule type" value="Genomic_DNA"/>
</dbReference>
<keyword evidence="5" id="KW-0378">Hydrolase</keyword>
<dbReference type="AlphaFoldDB" id="A0AAD9TVG9"/>
<evidence type="ECO:0000256" key="1">
    <source>
        <dbReference type="ARBA" id="ARBA00004613"/>
    </source>
</evidence>
<evidence type="ECO:0008006" key="10">
    <source>
        <dbReference type="Google" id="ProtNLM"/>
    </source>
</evidence>
<comment type="similarity">
    <text evidence="2">Belongs to the 'GDSL' lipolytic enzyme family.</text>
</comment>
<gene>
    <name evidence="8" type="ORF">Ddye_024689</name>
</gene>
<dbReference type="PANTHER" id="PTHR45650">
    <property type="entry name" value="GDSL-LIKE LIPASE/ACYLHYDROLASE-RELATED"/>
    <property type="match status" value="1"/>
</dbReference>
<comment type="caution">
    <text evidence="8">The sequence shown here is derived from an EMBL/GenBank/DDBJ whole genome shotgun (WGS) entry which is preliminary data.</text>
</comment>
<evidence type="ECO:0000256" key="4">
    <source>
        <dbReference type="ARBA" id="ARBA00022729"/>
    </source>
</evidence>
<proteinExistence type="inferred from homology"/>
<keyword evidence="7" id="KW-0443">Lipid metabolism</keyword>
<keyword evidence="3" id="KW-0964">Secreted</keyword>
<dbReference type="Proteomes" id="UP001280121">
    <property type="component" value="Unassembled WGS sequence"/>
</dbReference>
<evidence type="ECO:0000313" key="8">
    <source>
        <dbReference type="EMBL" id="KAK2642926.1"/>
    </source>
</evidence>
<dbReference type="InterPro" id="IPR051238">
    <property type="entry name" value="GDSL_esterase/lipase"/>
</dbReference>
<sequence length="83" mass="8801">MKALHVFGDSTVGSGNNNFLPSKSKANYPPFGVDLANGKPTGRFNNGRSEADLIVQVAGLPFPPPCLGLSKEEQKTLRTTELG</sequence>
<evidence type="ECO:0000256" key="3">
    <source>
        <dbReference type="ARBA" id="ARBA00022525"/>
    </source>
</evidence>
<dbReference type="GO" id="GO:0016787">
    <property type="term" value="F:hydrolase activity"/>
    <property type="evidence" value="ECO:0007669"/>
    <property type="project" value="UniProtKB-KW"/>
</dbReference>
<evidence type="ECO:0000313" key="9">
    <source>
        <dbReference type="Proteomes" id="UP001280121"/>
    </source>
</evidence>
<keyword evidence="6" id="KW-0442">Lipid degradation</keyword>
<keyword evidence="4" id="KW-0732">Signal</keyword>
<comment type="subcellular location">
    <subcellularLocation>
        <location evidence="1">Secreted</location>
    </subcellularLocation>
</comment>
<dbReference type="InterPro" id="IPR036514">
    <property type="entry name" value="SGNH_hydro_sf"/>
</dbReference>
<accession>A0AAD9TVG9</accession>
<dbReference type="GO" id="GO:0005576">
    <property type="term" value="C:extracellular region"/>
    <property type="evidence" value="ECO:0007669"/>
    <property type="project" value="UniProtKB-SubCell"/>
</dbReference>
<organism evidence="8 9">
    <name type="scientific">Dipteronia dyeriana</name>
    <dbReference type="NCBI Taxonomy" id="168575"/>
    <lineage>
        <taxon>Eukaryota</taxon>
        <taxon>Viridiplantae</taxon>
        <taxon>Streptophyta</taxon>
        <taxon>Embryophyta</taxon>
        <taxon>Tracheophyta</taxon>
        <taxon>Spermatophyta</taxon>
        <taxon>Magnoliopsida</taxon>
        <taxon>eudicotyledons</taxon>
        <taxon>Gunneridae</taxon>
        <taxon>Pentapetalae</taxon>
        <taxon>rosids</taxon>
        <taxon>malvids</taxon>
        <taxon>Sapindales</taxon>
        <taxon>Sapindaceae</taxon>
        <taxon>Hippocastanoideae</taxon>
        <taxon>Acereae</taxon>
        <taxon>Dipteronia</taxon>
    </lineage>
</organism>
<dbReference type="Gene3D" id="3.40.50.1110">
    <property type="entry name" value="SGNH hydrolase"/>
    <property type="match status" value="1"/>
</dbReference>
<protein>
    <recommendedName>
        <fullName evidence="10">GDSL esterase/lipase</fullName>
    </recommendedName>
</protein>
<keyword evidence="9" id="KW-1185">Reference proteome</keyword>
<reference evidence="8" key="1">
    <citation type="journal article" date="2023" name="Plant J.">
        <title>Genome sequences and population genomics provide insights into the demographic history, inbreeding, and mutation load of two 'living fossil' tree species of Dipteronia.</title>
        <authorList>
            <person name="Feng Y."/>
            <person name="Comes H.P."/>
            <person name="Chen J."/>
            <person name="Zhu S."/>
            <person name="Lu R."/>
            <person name="Zhang X."/>
            <person name="Li P."/>
            <person name="Qiu J."/>
            <person name="Olsen K.M."/>
            <person name="Qiu Y."/>
        </authorList>
    </citation>
    <scope>NUCLEOTIDE SEQUENCE</scope>
    <source>
        <strain evidence="8">KIB01</strain>
    </source>
</reference>
<evidence type="ECO:0000256" key="7">
    <source>
        <dbReference type="ARBA" id="ARBA00023098"/>
    </source>
</evidence>